<protein>
    <recommendedName>
        <fullName evidence="5">Juvenile hormone esterase binding protein</fullName>
    </recommendedName>
</protein>
<dbReference type="VEuPathDB" id="VectorBase:ISCI021834"/>
<accession>B7Q5C1</accession>
<reference evidence="2" key="2">
    <citation type="submission" date="2020-05" db="UniProtKB">
        <authorList>
            <consortium name="EnsemblMetazoa"/>
        </authorList>
    </citation>
    <scope>IDENTIFICATION</scope>
    <source>
        <strain evidence="2">wikel</strain>
    </source>
</reference>
<dbReference type="EMBL" id="DS860684">
    <property type="protein sequence ID" value="EEC14043.1"/>
    <property type="molecule type" value="Genomic_DNA"/>
</dbReference>
<dbReference type="PaxDb" id="6945-B7Q5C1"/>
<evidence type="ECO:0000313" key="2">
    <source>
        <dbReference type="EnsemblMetazoa" id="ISCW021834-PA"/>
    </source>
</evidence>
<keyword evidence="4" id="KW-1267">Proteomics identification</keyword>
<proteinExistence type="evidence at protein level"/>
<dbReference type="GO" id="GO:0043022">
    <property type="term" value="F:ribosome binding"/>
    <property type="evidence" value="ECO:0000318"/>
    <property type="project" value="GO_Central"/>
</dbReference>
<evidence type="ECO:0000313" key="1">
    <source>
        <dbReference type="EMBL" id="EEC14043.1"/>
    </source>
</evidence>
<gene>
    <name evidence="1" type="ORF">IscW_ISCW021834</name>
</gene>
<dbReference type="EnsemblMetazoa" id="ISCW021834-RA">
    <property type="protein sequence ID" value="ISCW021834-PA"/>
    <property type="gene ID" value="ISCW021834"/>
</dbReference>
<dbReference type="EMBL" id="ABJB010974431">
    <property type="status" value="NOT_ANNOTATED_CDS"/>
    <property type="molecule type" value="Genomic_DNA"/>
</dbReference>
<dbReference type="VEuPathDB" id="VectorBase:ISCW021834"/>
<reference evidence="1 3" key="1">
    <citation type="submission" date="2008-03" db="EMBL/GenBank/DDBJ databases">
        <title>Annotation of Ixodes scapularis.</title>
        <authorList>
            <consortium name="Ixodes scapularis Genome Project Consortium"/>
            <person name="Caler E."/>
            <person name="Hannick L.I."/>
            <person name="Bidwell S."/>
            <person name="Joardar V."/>
            <person name="Thiagarajan M."/>
            <person name="Amedeo P."/>
            <person name="Galinsky K.J."/>
            <person name="Schobel S."/>
            <person name="Inman J."/>
            <person name="Hostetler J."/>
            <person name="Miller J."/>
            <person name="Hammond M."/>
            <person name="Megy K."/>
            <person name="Lawson D."/>
            <person name="Kodira C."/>
            <person name="Sutton G."/>
            <person name="Meyer J."/>
            <person name="Hill C.A."/>
            <person name="Birren B."/>
            <person name="Nene V."/>
            <person name="Collins F."/>
            <person name="Alarcon-Chaidez F."/>
            <person name="Wikel S."/>
            <person name="Strausberg R."/>
        </authorList>
    </citation>
    <scope>NUCLEOTIDE SEQUENCE [LARGE SCALE GENOMIC DNA]</scope>
    <source>
        <strain evidence="3">Wikel</strain>
        <strain evidence="1">Wikel colony</strain>
    </source>
</reference>
<organism>
    <name type="scientific">Ixodes scapularis</name>
    <name type="common">Black-legged tick</name>
    <name type="synonym">Deer tick</name>
    <dbReference type="NCBI Taxonomy" id="6945"/>
    <lineage>
        <taxon>Eukaryota</taxon>
        <taxon>Metazoa</taxon>
        <taxon>Ecdysozoa</taxon>
        <taxon>Arthropoda</taxon>
        <taxon>Chelicerata</taxon>
        <taxon>Arachnida</taxon>
        <taxon>Acari</taxon>
        <taxon>Parasitiformes</taxon>
        <taxon>Ixodida</taxon>
        <taxon>Ixodoidea</taxon>
        <taxon>Ixodidae</taxon>
        <taxon>Ixodinae</taxon>
        <taxon>Ixodes</taxon>
    </lineage>
</organism>
<feature type="non-terminal residue" evidence="1">
    <location>
        <position position="1"/>
    </location>
</feature>
<dbReference type="AlphaFoldDB" id="B7Q5C1"/>
<dbReference type="EMBL" id="ABJB010353525">
    <property type="status" value="NOT_ANNOTATED_CDS"/>
    <property type="molecule type" value="Genomic_DNA"/>
</dbReference>
<keyword evidence="3" id="KW-1185">Reference proteome</keyword>
<dbReference type="PANTHER" id="PTHR13333">
    <property type="entry name" value="M-AAA PROTEASE-INTERACTING PROTEIN 1, MITOCHONDRIAL"/>
    <property type="match status" value="1"/>
</dbReference>
<evidence type="ECO:0007829" key="4">
    <source>
        <dbReference type="PeptideAtlas" id="B7Q5C1"/>
    </source>
</evidence>
<dbReference type="OrthoDB" id="7249367at2759"/>
<evidence type="ECO:0000313" key="3">
    <source>
        <dbReference type="Proteomes" id="UP000001555"/>
    </source>
</evidence>
<dbReference type="InParanoid" id="B7Q5C1"/>
<name>B7Q5C1_IXOSC</name>
<dbReference type="Proteomes" id="UP000001555">
    <property type="component" value="Unassembled WGS sequence"/>
</dbReference>
<dbReference type="GO" id="GO:0005743">
    <property type="term" value="C:mitochondrial inner membrane"/>
    <property type="evidence" value="ECO:0000318"/>
    <property type="project" value="GO_Central"/>
</dbReference>
<dbReference type="STRING" id="6945.B7Q5C1"/>
<dbReference type="GO" id="GO:0032979">
    <property type="term" value="P:protein insertion into mitochondrial inner membrane from matrix"/>
    <property type="evidence" value="ECO:0000318"/>
    <property type="project" value="GO_Central"/>
</dbReference>
<dbReference type="VEuPathDB" id="VectorBase:ISCP_026156"/>
<dbReference type="PANTHER" id="PTHR13333:SF5">
    <property type="entry name" value="M-AAA PROTEASE-INTERACTING PROTEIN 1, MITOCHONDRIAL"/>
    <property type="match status" value="1"/>
</dbReference>
<dbReference type="FunCoup" id="B7Q5C1">
    <property type="interactions" value="784"/>
</dbReference>
<dbReference type="HOGENOM" id="CLU_079476_1_0_1"/>
<sequence length="270" mass="30958">LTVSSRRVRLKLLRMSNSIELFNIMCTRLDRTGLISASAADNSKKTMNVPQQSPSHCLGGSVTPSHALCAPLINSKRSCASRSDNQDQDLMNCPRIVWPSFFLTLKNWIQATFIIKPYLDRSYNQTEFLNGAKQALTYVSALVARGDFKSLEGLVASPTISEVQRNYSRFTEEQRQKLSVELTDIYFCFLYQIGIIMDDRNDQRFVEATVVYHYMPGLERIRQSPSLPDETMEQVRSRVHVANYRFIREYTKGVQGDWTINQLNHFKLGP</sequence>
<evidence type="ECO:0008006" key="5">
    <source>
        <dbReference type="Google" id="ProtNLM"/>
    </source>
</evidence>